<keyword evidence="2" id="KW-0521">NADP</keyword>
<dbReference type="Pfam" id="PF01872">
    <property type="entry name" value="RibD_C"/>
    <property type="match status" value="1"/>
</dbReference>
<dbReference type="EMBL" id="JAGSXH010000020">
    <property type="protein sequence ID" value="MBS2963097.1"/>
    <property type="molecule type" value="Genomic_DNA"/>
</dbReference>
<dbReference type="Proteomes" id="UP000677913">
    <property type="component" value="Unassembled WGS sequence"/>
</dbReference>
<dbReference type="InterPro" id="IPR002734">
    <property type="entry name" value="RibDG_C"/>
</dbReference>
<evidence type="ECO:0000256" key="2">
    <source>
        <dbReference type="ARBA" id="ARBA00022857"/>
    </source>
</evidence>
<dbReference type="InterPro" id="IPR050765">
    <property type="entry name" value="Riboflavin_Biosynth_HTPR"/>
</dbReference>
<keyword evidence="6" id="KW-1185">Reference proteome</keyword>
<dbReference type="GO" id="GO:0009231">
    <property type="term" value="P:riboflavin biosynthetic process"/>
    <property type="evidence" value="ECO:0007669"/>
    <property type="project" value="InterPro"/>
</dbReference>
<proteinExistence type="predicted"/>
<evidence type="ECO:0000256" key="1">
    <source>
        <dbReference type="ARBA" id="ARBA00005104"/>
    </source>
</evidence>
<sequence>MRQLIPRPNRDVEPDLAVVYAYPGHARRWVRANMVSSADGAAQAEGKSAGLSGEADKKVFRALRGLADVILVGATTVRTEGYRQPAVPREQYARARAAAGQPPAATIAVVSASLDLDFDAPLYREAVVPTITITVGDAPPDRLEAAHAAGEVLIAGTGRADLAFAIDRLAESGRGRILCEGGPHLLAAVAHAGRLDELCLALSPQLIGGHAMRVIDGRLFEPPLPLALHTLLVEDGFLFTRHLVANPRAGHATDS</sequence>
<evidence type="ECO:0000313" key="6">
    <source>
        <dbReference type="Proteomes" id="UP000677913"/>
    </source>
</evidence>
<comment type="caution">
    <text evidence="5">The sequence shown here is derived from an EMBL/GenBank/DDBJ whole genome shotgun (WGS) entry which is preliminary data.</text>
</comment>
<evidence type="ECO:0000259" key="4">
    <source>
        <dbReference type="Pfam" id="PF01872"/>
    </source>
</evidence>
<dbReference type="AlphaFoldDB" id="A0A8J8BAL8"/>
<reference evidence="5" key="1">
    <citation type="submission" date="2021-04" db="EMBL/GenBank/DDBJ databases">
        <title>Genome based classification of Actinospica acidithermotolerans sp. nov., an actinobacterium isolated from an Indonesian hot spring.</title>
        <authorList>
            <person name="Kusuma A.B."/>
            <person name="Putra K.E."/>
            <person name="Nafisah S."/>
            <person name="Loh J."/>
            <person name="Nouioui I."/>
            <person name="Goodfellow M."/>
        </authorList>
    </citation>
    <scope>NUCLEOTIDE SEQUENCE</scope>
    <source>
        <strain evidence="5">DSM 45618</strain>
    </source>
</reference>
<keyword evidence="3" id="KW-0560">Oxidoreductase</keyword>
<dbReference type="PANTHER" id="PTHR38011:SF7">
    <property type="entry name" value="2,5-DIAMINO-6-RIBOSYLAMINO-4(3H)-PYRIMIDINONE 5'-PHOSPHATE REDUCTASE"/>
    <property type="match status" value="1"/>
</dbReference>
<dbReference type="Gene3D" id="3.40.430.10">
    <property type="entry name" value="Dihydrofolate Reductase, subunit A"/>
    <property type="match status" value="1"/>
</dbReference>
<evidence type="ECO:0000313" key="5">
    <source>
        <dbReference type="EMBL" id="MBS2963097.1"/>
    </source>
</evidence>
<evidence type="ECO:0000256" key="3">
    <source>
        <dbReference type="ARBA" id="ARBA00023002"/>
    </source>
</evidence>
<dbReference type="GO" id="GO:0008703">
    <property type="term" value="F:5-amino-6-(5-phosphoribosylamino)uracil reductase activity"/>
    <property type="evidence" value="ECO:0007669"/>
    <property type="project" value="InterPro"/>
</dbReference>
<comment type="pathway">
    <text evidence="1">Cofactor biosynthesis; riboflavin biosynthesis.</text>
</comment>
<gene>
    <name evidence="5" type="ORF">KGA66_08580</name>
</gene>
<protein>
    <submittedName>
        <fullName evidence="5">Pyrimidine reductase family protein</fullName>
    </submittedName>
</protein>
<dbReference type="PANTHER" id="PTHR38011">
    <property type="entry name" value="DIHYDROFOLATE REDUCTASE FAMILY PROTEIN (AFU_ORTHOLOGUE AFUA_8G06820)"/>
    <property type="match status" value="1"/>
</dbReference>
<dbReference type="SUPFAM" id="SSF53597">
    <property type="entry name" value="Dihydrofolate reductase-like"/>
    <property type="match status" value="1"/>
</dbReference>
<organism evidence="5 6">
    <name type="scientific">Actinocrinis puniceicyclus</name>
    <dbReference type="NCBI Taxonomy" id="977794"/>
    <lineage>
        <taxon>Bacteria</taxon>
        <taxon>Bacillati</taxon>
        <taxon>Actinomycetota</taxon>
        <taxon>Actinomycetes</taxon>
        <taxon>Catenulisporales</taxon>
        <taxon>Actinospicaceae</taxon>
        <taxon>Actinocrinis</taxon>
    </lineage>
</organism>
<accession>A0A8J8BAL8</accession>
<dbReference type="InterPro" id="IPR024072">
    <property type="entry name" value="DHFR-like_dom_sf"/>
</dbReference>
<feature type="domain" description="Bacterial bifunctional deaminase-reductase C-terminal" evidence="4">
    <location>
        <begin position="28"/>
        <end position="221"/>
    </location>
</feature>
<name>A0A8J8BAL8_9ACTN</name>